<name>A0A1I1LA92_9RHOB</name>
<dbReference type="InterPro" id="IPR036291">
    <property type="entry name" value="NAD(P)-bd_dom_sf"/>
</dbReference>
<dbReference type="GO" id="GO:0051287">
    <property type="term" value="F:NAD binding"/>
    <property type="evidence" value="ECO:0007669"/>
    <property type="project" value="InterPro"/>
</dbReference>
<evidence type="ECO:0000313" key="7">
    <source>
        <dbReference type="EMBL" id="SFC69432.1"/>
    </source>
</evidence>
<evidence type="ECO:0000259" key="6">
    <source>
        <dbReference type="Pfam" id="PF02826"/>
    </source>
</evidence>
<dbReference type="GO" id="GO:0016618">
    <property type="term" value="F:hydroxypyruvate reductase [NAD(P)H] activity"/>
    <property type="evidence" value="ECO:0007669"/>
    <property type="project" value="TreeGrafter"/>
</dbReference>
<protein>
    <submittedName>
        <fullName evidence="7">Lactate dehydrogenase</fullName>
    </submittedName>
</protein>
<dbReference type="GO" id="GO:0030267">
    <property type="term" value="F:glyoxylate reductase (NADPH) activity"/>
    <property type="evidence" value="ECO:0007669"/>
    <property type="project" value="TreeGrafter"/>
</dbReference>
<dbReference type="FunFam" id="3.40.50.720:FF:000213">
    <property type="entry name" value="Putative 2-hydroxyacid dehydrogenase"/>
    <property type="match status" value="1"/>
</dbReference>
<dbReference type="PANTHER" id="PTHR10996">
    <property type="entry name" value="2-HYDROXYACID DEHYDROGENASE-RELATED"/>
    <property type="match status" value="1"/>
</dbReference>
<dbReference type="Proteomes" id="UP000198728">
    <property type="component" value="Unassembled WGS sequence"/>
</dbReference>
<gene>
    <name evidence="7" type="ORF">SAMN04488094_1082</name>
</gene>
<dbReference type="OrthoDB" id="9793626at2"/>
<feature type="domain" description="D-isomer specific 2-hydroxyacid dehydrogenase NAD-binding" evidence="6">
    <location>
        <begin position="105"/>
        <end position="278"/>
    </location>
</feature>
<dbReference type="Pfam" id="PF00389">
    <property type="entry name" value="2-Hacid_dh"/>
    <property type="match status" value="1"/>
</dbReference>
<dbReference type="SUPFAM" id="SSF52283">
    <property type="entry name" value="Formate/glycerate dehydrogenase catalytic domain-like"/>
    <property type="match status" value="1"/>
</dbReference>
<dbReference type="InterPro" id="IPR006139">
    <property type="entry name" value="D-isomer_2_OHA_DH_cat_dom"/>
</dbReference>
<dbReference type="Gene3D" id="3.40.50.720">
    <property type="entry name" value="NAD(P)-binding Rossmann-like Domain"/>
    <property type="match status" value="2"/>
</dbReference>
<comment type="similarity">
    <text evidence="4">Belongs to the D-isomer specific 2-hydroxyacid dehydrogenase family.</text>
</comment>
<dbReference type="InterPro" id="IPR029752">
    <property type="entry name" value="D-isomer_DH_CS1"/>
</dbReference>
<dbReference type="AlphaFoldDB" id="A0A1I1LA92"/>
<evidence type="ECO:0000256" key="1">
    <source>
        <dbReference type="ARBA" id="ARBA00022857"/>
    </source>
</evidence>
<dbReference type="Pfam" id="PF02826">
    <property type="entry name" value="2-Hacid_dh_C"/>
    <property type="match status" value="1"/>
</dbReference>
<sequence length="311" mass="32357">MTGDGKTLAIGGFTATEAEALAAEFSAPHLASPDALEAQPGVEVVAYKGGAPFGAAEMDLLPDLKLIANFGVGYDAIDIAAANARGITVTNTPDVLNDDVADLAVALTLAQFRRLAEGDRWVRDATWGGREMPLVRKMSGTTVGILGLGRIGREIADRFAAFKCPVHYWSRNPKPVPEGWTYHADPVSLAGAVDILVVATVGGRATRNIVDAQVISALGENGVLVNVARGSCVDEAALIDALNAGDLAGAALDVFASEPDPDPRLSGFEQVALYPHGGSATVETRTAMAELQRANMHAFFDGTPLPTPVNG</sequence>
<dbReference type="GO" id="GO:0005829">
    <property type="term" value="C:cytosol"/>
    <property type="evidence" value="ECO:0007669"/>
    <property type="project" value="TreeGrafter"/>
</dbReference>
<keyword evidence="1" id="KW-0521">NADP</keyword>
<accession>A0A1I1LA92</accession>
<dbReference type="RefSeq" id="WP_093361207.1">
    <property type="nucleotide sequence ID" value="NZ_FOLG01000008.1"/>
</dbReference>
<dbReference type="CDD" id="cd12156">
    <property type="entry name" value="HPPR"/>
    <property type="match status" value="1"/>
</dbReference>
<dbReference type="InterPro" id="IPR050223">
    <property type="entry name" value="D-isomer_2-hydroxyacid_DH"/>
</dbReference>
<dbReference type="InterPro" id="IPR006140">
    <property type="entry name" value="D-isomer_DH_NAD-bd"/>
</dbReference>
<evidence type="ECO:0000256" key="3">
    <source>
        <dbReference type="ARBA" id="ARBA00023027"/>
    </source>
</evidence>
<evidence type="ECO:0000313" key="8">
    <source>
        <dbReference type="Proteomes" id="UP000198728"/>
    </source>
</evidence>
<organism evidence="7 8">
    <name type="scientific">Tropicimonas isoalkanivorans</name>
    <dbReference type="NCBI Taxonomy" id="441112"/>
    <lineage>
        <taxon>Bacteria</taxon>
        <taxon>Pseudomonadati</taxon>
        <taxon>Pseudomonadota</taxon>
        <taxon>Alphaproteobacteria</taxon>
        <taxon>Rhodobacterales</taxon>
        <taxon>Roseobacteraceae</taxon>
        <taxon>Tropicimonas</taxon>
    </lineage>
</organism>
<reference evidence="7 8" key="1">
    <citation type="submission" date="2016-10" db="EMBL/GenBank/DDBJ databases">
        <authorList>
            <person name="de Groot N.N."/>
        </authorList>
    </citation>
    <scope>NUCLEOTIDE SEQUENCE [LARGE SCALE GENOMIC DNA]</scope>
    <source>
        <strain evidence="7 8">DSM 19548</strain>
    </source>
</reference>
<dbReference type="SUPFAM" id="SSF51735">
    <property type="entry name" value="NAD(P)-binding Rossmann-fold domains"/>
    <property type="match status" value="1"/>
</dbReference>
<proteinExistence type="inferred from homology"/>
<dbReference type="STRING" id="441112.SAMN04488094_1082"/>
<keyword evidence="3" id="KW-0520">NAD</keyword>
<dbReference type="PANTHER" id="PTHR10996:SF178">
    <property type="entry name" value="2-HYDROXYACID DEHYDROGENASE YGL185C-RELATED"/>
    <property type="match status" value="1"/>
</dbReference>
<evidence type="ECO:0000256" key="4">
    <source>
        <dbReference type="RuleBase" id="RU003719"/>
    </source>
</evidence>
<dbReference type="EMBL" id="FOLG01000008">
    <property type="protein sequence ID" value="SFC69432.1"/>
    <property type="molecule type" value="Genomic_DNA"/>
</dbReference>
<dbReference type="PROSITE" id="PS00065">
    <property type="entry name" value="D_2_HYDROXYACID_DH_1"/>
    <property type="match status" value="1"/>
</dbReference>
<keyword evidence="8" id="KW-1185">Reference proteome</keyword>
<evidence type="ECO:0000259" key="5">
    <source>
        <dbReference type="Pfam" id="PF00389"/>
    </source>
</evidence>
<feature type="domain" description="D-isomer specific 2-hydroxyacid dehydrogenase catalytic" evidence="5">
    <location>
        <begin position="34"/>
        <end position="310"/>
    </location>
</feature>
<evidence type="ECO:0000256" key="2">
    <source>
        <dbReference type="ARBA" id="ARBA00023002"/>
    </source>
</evidence>
<keyword evidence="2 4" id="KW-0560">Oxidoreductase</keyword>